<proteinExistence type="predicted"/>
<keyword evidence="3" id="KW-1185">Reference proteome</keyword>
<dbReference type="AlphaFoldDB" id="A0A8T2IFH8"/>
<evidence type="ECO:0000313" key="2">
    <source>
        <dbReference type="EMBL" id="KAG8430447.1"/>
    </source>
</evidence>
<feature type="region of interest" description="Disordered" evidence="1">
    <location>
        <begin position="16"/>
        <end position="81"/>
    </location>
</feature>
<evidence type="ECO:0000256" key="1">
    <source>
        <dbReference type="SAM" id="MobiDB-lite"/>
    </source>
</evidence>
<protein>
    <submittedName>
        <fullName evidence="2">Uncharacterized protein</fullName>
    </submittedName>
</protein>
<feature type="compositionally biased region" description="Basic residues" evidence="1">
    <location>
        <begin position="36"/>
        <end position="64"/>
    </location>
</feature>
<reference evidence="2" key="1">
    <citation type="thesis" date="2020" institute="ProQuest LLC" country="789 East Eisenhower Parkway, Ann Arbor, MI, USA">
        <title>Comparative Genomics and Chromosome Evolution.</title>
        <authorList>
            <person name="Mudd A.B."/>
        </authorList>
    </citation>
    <scope>NUCLEOTIDE SEQUENCE</scope>
    <source>
        <strain evidence="2">Female2</strain>
        <tissue evidence="2">Blood</tissue>
    </source>
</reference>
<name>A0A8T2IFH8_9PIPI</name>
<gene>
    <name evidence="2" type="ORF">GDO86_020587</name>
</gene>
<evidence type="ECO:0000313" key="3">
    <source>
        <dbReference type="Proteomes" id="UP000812440"/>
    </source>
</evidence>
<sequence>MALVTIVYWSDSESLAEMAETTETAPAPAPAEPAPRRLRSRRRKKQREPQKRRKPPGPAVRAHRQSRDHLKGAQRDVPGRC</sequence>
<comment type="caution">
    <text evidence="2">The sequence shown here is derived from an EMBL/GenBank/DDBJ whole genome shotgun (WGS) entry which is preliminary data.</text>
</comment>
<organism evidence="2 3">
    <name type="scientific">Hymenochirus boettgeri</name>
    <name type="common">Congo dwarf clawed frog</name>
    <dbReference type="NCBI Taxonomy" id="247094"/>
    <lineage>
        <taxon>Eukaryota</taxon>
        <taxon>Metazoa</taxon>
        <taxon>Chordata</taxon>
        <taxon>Craniata</taxon>
        <taxon>Vertebrata</taxon>
        <taxon>Euteleostomi</taxon>
        <taxon>Amphibia</taxon>
        <taxon>Batrachia</taxon>
        <taxon>Anura</taxon>
        <taxon>Pipoidea</taxon>
        <taxon>Pipidae</taxon>
        <taxon>Pipinae</taxon>
        <taxon>Hymenochirus</taxon>
    </lineage>
</organism>
<accession>A0A8T2IFH8</accession>
<dbReference type="EMBL" id="JAACNH010000957">
    <property type="protein sequence ID" value="KAG8430447.1"/>
    <property type="molecule type" value="Genomic_DNA"/>
</dbReference>
<dbReference type="Proteomes" id="UP000812440">
    <property type="component" value="Unassembled WGS sequence"/>
</dbReference>
<feature type="compositionally biased region" description="Basic and acidic residues" evidence="1">
    <location>
        <begin position="65"/>
        <end position="81"/>
    </location>
</feature>
<feature type="compositionally biased region" description="Low complexity" evidence="1">
    <location>
        <begin position="16"/>
        <end position="26"/>
    </location>
</feature>